<accession>A0A1B3SJU3</accession>
<organism evidence="3 4">
    <name type="scientific">Spiroplasma helicoides</name>
    <dbReference type="NCBI Taxonomy" id="216938"/>
    <lineage>
        <taxon>Bacteria</taxon>
        <taxon>Bacillati</taxon>
        <taxon>Mycoplasmatota</taxon>
        <taxon>Mollicutes</taxon>
        <taxon>Entomoplasmatales</taxon>
        <taxon>Spiroplasmataceae</taxon>
        <taxon>Spiroplasma</taxon>
    </lineage>
</organism>
<dbReference type="STRING" id="216938.SHELI_v1c02330"/>
<keyword evidence="4" id="KW-1185">Reference proteome</keyword>
<feature type="transmembrane region" description="Helical" evidence="2">
    <location>
        <begin position="90"/>
        <end position="109"/>
    </location>
</feature>
<proteinExistence type="predicted"/>
<protein>
    <submittedName>
        <fullName evidence="3">Uncharacterized protein</fullName>
    </submittedName>
</protein>
<evidence type="ECO:0000256" key="2">
    <source>
        <dbReference type="SAM" id="Phobius"/>
    </source>
</evidence>
<dbReference type="KEGG" id="shj:SHELI_v1c02330"/>
<dbReference type="Proteomes" id="UP000094378">
    <property type="component" value="Chromosome"/>
</dbReference>
<sequence length="249" mass="28517">MLLASWTSGHLDQTNMLLIAVVQLVIVFIPVAYGVLLVFNYKKSPGKKLVNKLNFSILWVLPIISLILSSVGLVIYFGENIFDDPDQANTYAWTLIGICFALIAVWYALSIYMQPHVWASFEEEQILFYGGSIKRLKVKKFIVDKSVNKIYINFIEGRSSLKKYSYQLGTLMGEFILKNASELNYQVEEGNEKDYLIEENKKIKLEVQENIIKRTEAKKTVEAESKKVSDNAEKPVNKKTETENNKEDK</sequence>
<keyword evidence="2" id="KW-1133">Transmembrane helix</keyword>
<evidence type="ECO:0000313" key="4">
    <source>
        <dbReference type="Proteomes" id="UP000094378"/>
    </source>
</evidence>
<evidence type="ECO:0000256" key="1">
    <source>
        <dbReference type="SAM" id="MobiDB-lite"/>
    </source>
</evidence>
<keyword evidence="2" id="KW-0472">Membrane</keyword>
<feature type="transmembrane region" description="Helical" evidence="2">
    <location>
        <begin position="16"/>
        <end position="41"/>
    </location>
</feature>
<feature type="region of interest" description="Disordered" evidence="1">
    <location>
        <begin position="219"/>
        <end position="249"/>
    </location>
</feature>
<reference evidence="3 4" key="1">
    <citation type="submission" date="2016-08" db="EMBL/GenBank/DDBJ databases">
        <title>Complete genome sequence of Spiroplasma helicoides TABS-2 (DSM 22551).</title>
        <authorList>
            <person name="Shen W.-Y."/>
            <person name="Lo W.-S."/>
            <person name="Lai Y.-C."/>
            <person name="Kuo C.-H."/>
        </authorList>
    </citation>
    <scope>NUCLEOTIDE SEQUENCE [LARGE SCALE GENOMIC DNA]</scope>
    <source>
        <strain evidence="3 4">TABS-2</strain>
    </source>
</reference>
<keyword evidence="2" id="KW-0812">Transmembrane</keyword>
<evidence type="ECO:0000313" key="3">
    <source>
        <dbReference type="EMBL" id="AOG60188.1"/>
    </source>
</evidence>
<feature type="transmembrane region" description="Helical" evidence="2">
    <location>
        <begin position="53"/>
        <end position="78"/>
    </location>
</feature>
<dbReference type="AlphaFoldDB" id="A0A1B3SJU3"/>
<dbReference type="EMBL" id="CP017015">
    <property type="protein sequence ID" value="AOG60188.1"/>
    <property type="molecule type" value="Genomic_DNA"/>
</dbReference>
<gene>
    <name evidence="3" type="ORF">SHELI_v1c02330</name>
</gene>
<name>A0A1B3SJU3_9MOLU</name>
<dbReference type="RefSeq" id="WP_069115966.1">
    <property type="nucleotide sequence ID" value="NZ_CP017015.1"/>
</dbReference>